<proteinExistence type="inferred from homology"/>
<dbReference type="InterPro" id="IPR001412">
    <property type="entry name" value="aa-tRNA-synth_I_CS"/>
</dbReference>
<dbReference type="Gene3D" id="3.40.50.620">
    <property type="entry name" value="HUPs"/>
    <property type="match status" value="1"/>
</dbReference>
<dbReference type="Pfam" id="PF04558">
    <property type="entry name" value="tRNA_synt_1c_R1"/>
    <property type="match status" value="1"/>
</dbReference>
<dbReference type="InterPro" id="IPR004514">
    <property type="entry name" value="Gln-tRNA-synth"/>
</dbReference>
<dbReference type="InterPro" id="IPR011035">
    <property type="entry name" value="Ribosomal_bL25/Gln-tRNA_synth"/>
</dbReference>
<dbReference type="InterPro" id="IPR000924">
    <property type="entry name" value="Glu/Gln-tRNA-synth"/>
</dbReference>
<feature type="compositionally biased region" description="Basic and acidic residues" evidence="12">
    <location>
        <begin position="199"/>
        <end position="216"/>
    </location>
</feature>
<evidence type="ECO:0000259" key="15">
    <source>
        <dbReference type="Pfam" id="PF04557"/>
    </source>
</evidence>
<dbReference type="PANTHER" id="PTHR43097">
    <property type="entry name" value="GLUTAMINE-TRNA LIGASE"/>
    <property type="match status" value="1"/>
</dbReference>
<dbReference type="GO" id="GO:0005524">
    <property type="term" value="F:ATP binding"/>
    <property type="evidence" value="ECO:0007669"/>
    <property type="project" value="UniProtKB-KW"/>
</dbReference>
<dbReference type="InterPro" id="IPR020058">
    <property type="entry name" value="Glu/Gln-tRNA-synth_Ib_cat-dom"/>
</dbReference>
<comment type="similarity">
    <text evidence="1 11">Belongs to the class-I aminoacyl-tRNA synthetase family.</text>
</comment>
<evidence type="ECO:0000313" key="19">
    <source>
        <dbReference type="Proteomes" id="UP000887013"/>
    </source>
</evidence>
<evidence type="ECO:0000256" key="6">
    <source>
        <dbReference type="ARBA" id="ARBA00022917"/>
    </source>
</evidence>
<dbReference type="FunFam" id="3.90.800.10:FF:000001">
    <property type="entry name" value="Glutamine--tRNA ligase"/>
    <property type="match status" value="1"/>
</dbReference>
<evidence type="ECO:0000259" key="14">
    <source>
        <dbReference type="Pfam" id="PF03950"/>
    </source>
</evidence>
<dbReference type="OrthoDB" id="10250478at2759"/>
<protein>
    <recommendedName>
        <fullName evidence="10">Probable glutamine--tRNA ligase</fullName>
        <ecNumber evidence="2">6.1.1.18</ecNumber>
    </recommendedName>
    <alternativeName>
        <fullName evidence="8">Glutaminyl-tRNA synthetase</fullName>
    </alternativeName>
</protein>
<dbReference type="AlphaFoldDB" id="A0A8X6PQ54"/>
<dbReference type="InterPro" id="IPR014729">
    <property type="entry name" value="Rossmann-like_a/b/a_fold"/>
</dbReference>
<dbReference type="Gene3D" id="1.10.8.1290">
    <property type="entry name" value="Glutaminyl-tRNA synthetase, non-specific RNA binding region part 1, domain 1"/>
    <property type="match status" value="1"/>
</dbReference>
<dbReference type="InterPro" id="IPR049437">
    <property type="entry name" value="tRNA-synt_1c_C2"/>
</dbReference>
<dbReference type="InterPro" id="IPR050132">
    <property type="entry name" value="Gln/Glu-tRNA_Ligase"/>
</dbReference>
<dbReference type="FunFam" id="1.10.8.1290:FF:000002">
    <property type="entry name" value="Glutamine--tRNA ligase cytoplasmic"/>
    <property type="match status" value="1"/>
</dbReference>
<dbReference type="CDD" id="cd00807">
    <property type="entry name" value="GlnRS_core"/>
    <property type="match status" value="1"/>
</dbReference>
<dbReference type="SUPFAM" id="SSF52374">
    <property type="entry name" value="Nucleotidylyl transferase"/>
    <property type="match status" value="1"/>
</dbReference>
<evidence type="ECO:0000259" key="16">
    <source>
        <dbReference type="Pfam" id="PF04558"/>
    </source>
</evidence>
<evidence type="ECO:0000256" key="2">
    <source>
        <dbReference type="ARBA" id="ARBA00012836"/>
    </source>
</evidence>
<dbReference type="Gene3D" id="2.40.240.10">
    <property type="entry name" value="Ribosomal Protein L25, Chain P"/>
    <property type="match status" value="2"/>
</dbReference>
<dbReference type="Pfam" id="PF00749">
    <property type="entry name" value="tRNA-synt_1c"/>
    <property type="match status" value="1"/>
</dbReference>
<dbReference type="FunFam" id="3.40.50.620:FF:000049">
    <property type="entry name" value="Probable glutamine--tRNA ligase"/>
    <property type="match status" value="1"/>
</dbReference>
<dbReference type="InterPro" id="IPR042558">
    <property type="entry name" value="Gln-tRNA-synth_Ib_RNA-bd_N_1"/>
</dbReference>
<reference evidence="18" key="1">
    <citation type="submission" date="2020-08" db="EMBL/GenBank/DDBJ databases">
        <title>Multicomponent nature underlies the extraordinary mechanical properties of spider dragline silk.</title>
        <authorList>
            <person name="Kono N."/>
            <person name="Nakamura H."/>
            <person name="Mori M."/>
            <person name="Yoshida Y."/>
            <person name="Ohtoshi R."/>
            <person name="Malay A.D."/>
            <person name="Moran D.A.P."/>
            <person name="Tomita M."/>
            <person name="Numata K."/>
            <person name="Arakawa K."/>
        </authorList>
    </citation>
    <scope>NUCLEOTIDE SEQUENCE</scope>
</reference>
<dbReference type="InterPro" id="IPR042559">
    <property type="entry name" value="Gln-tRNA-synth_Ib_RNA-bd_N_2"/>
</dbReference>
<dbReference type="PRINTS" id="PR00987">
    <property type="entry name" value="TRNASYNTHGLU"/>
</dbReference>
<evidence type="ECO:0000259" key="17">
    <source>
        <dbReference type="Pfam" id="PF20974"/>
    </source>
</evidence>
<feature type="region of interest" description="Disordered" evidence="12">
    <location>
        <begin position="181"/>
        <end position="216"/>
    </location>
</feature>
<dbReference type="EMBL" id="BMAW01022860">
    <property type="protein sequence ID" value="GFT79911.1"/>
    <property type="molecule type" value="Genomic_DNA"/>
</dbReference>
<evidence type="ECO:0000256" key="11">
    <source>
        <dbReference type="RuleBase" id="RU363037"/>
    </source>
</evidence>
<dbReference type="FunFam" id="1.10.1160.10:FF:000001">
    <property type="entry name" value="Glutamine--tRNA ligase"/>
    <property type="match status" value="1"/>
</dbReference>
<dbReference type="PROSITE" id="PS00178">
    <property type="entry name" value="AA_TRNA_LIGASE_I"/>
    <property type="match status" value="1"/>
</dbReference>
<dbReference type="Pfam" id="PF03950">
    <property type="entry name" value="tRNA-synt_1c_C"/>
    <property type="match status" value="1"/>
</dbReference>
<keyword evidence="19" id="KW-1185">Reference proteome</keyword>
<dbReference type="EC" id="6.1.1.18" evidence="2"/>
<dbReference type="GO" id="GO:0017101">
    <property type="term" value="C:aminoacyl-tRNA synthetase multienzyme complex"/>
    <property type="evidence" value="ECO:0007669"/>
    <property type="project" value="TreeGrafter"/>
</dbReference>
<evidence type="ECO:0000256" key="7">
    <source>
        <dbReference type="ARBA" id="ARBA00023146"/>
    </source>
</evidence>
<evidence type="ECO:0000313" key="18">
    <source>
        <dbReference type="EMBL" id="GFT79911.1"/>
    </source>
</evidence>
<comment type="caution">
    <text evidence="18">The sequence shown here is derived from an EMBL/GenBank/DDBJ whole genome shotgun (WGS) entry which is preliminary data.</text>
</comment>
<dbReference type="Pfam" id="PF04557">
    <property type="entry name" value="tRNA_synt_1c_R2"/>
    <property type="match status" value="1"/>
</dbReference>
<evidence type="ECO:0000256" key="10">
    <source>
        <dbReference type="ARBA" id="ARBA00072317"/>
    </source>
</evidence>
<dbReference type="SUPFAM" id="SSF50715">
    <property type="entry name" value="Ribosomal protein L25-like"/>
    <property type="match status" value="1"/>
</dbReference>
<keyword evidence="6 11" id="KW-0648">Protein biosynthesis</keyword>
<dbReference type="PANTHER" id="PTHR43097:SF4">
    <property type="entry name" value="GLUTAMINE--TRNA LIGASE"/>
    <property type="match status" value="1"/>
</dbReference>
<dbReference type="Pfam" id="PF20974">
    <property type="entry name" value="tRNA-synt_1c_C2"/>
    <property type="match status" value="1"/>
</dbReference>
<dbReference type="FunFam" id="2.40.240.10:FF:000008">
    <property type="entry name" value="probable glutamine--tRNA ligase"/>
    <property type="match status" value="1"/>
</dbReference>
<feature type="domain" description="Glutamyl/glutaminyl-tRNA synthetase class Ib anti-codon binding" evidence="14">
    <location>
        <begin position="562"/>
        <end position="659"/>
    </location>
</feature>
<evidence type="ECO:0000256" key="12">
    <source>
        <dbReference type="SAM" id="MobiDB-lite"/>
    </source>
</evidence>
<evidence type="ECO:0000256" key="1">
    <source>
        <dbReference type="ARBA" id="ARBA00005594"/>
    </source>
</evidence>
<evidence type="ECO:0000256" key="4">
    <source>
        <dbReference type="ARBA" id="ARBA00022741"/>
    </source>
</evidence>
<comment type="catalytic activity">
    <reaction evidence="9">
        <text>tRNA(Gln) + L-glutamine + ATP = L-glutaminyl-tRNA(Gln) + AMP + diphosphate</text>
        <dbReference type="Rhea" id="RHEA:20121"/>
        <dbReference type="Rhea" id="RHEA-COMP:9662"/>
        <dbReference type="Rhea" id="RHEA-COMP:9681"/>
        <dbReference type="ChEBI" id="CHEBI:30616"/>
        <dbReference type="ChEBI" id="CHEBI:33019"/>
        <dbReference type="ChEBI" id="CHEBI:58359"/>
        <dbReference type="ChEBI" id="CHEBI:78442"/>
        <dbReference type="ChEBI" id="CHEBI:78521"/>
        <dbReference type="ChEBI" id="CHEBI:456215"/>
        <dbReference type="EC" id="6.1.1.18"/>
    </reaction>
</comment>
<dbReference type="InterPro" id="IPR007639">
    <property type="entry name" value="Gln-tRNA-synth_Ib_RNA-bd_N"/>
</dbReference>
<dbReference type="NCBIfam" id="TIGR00440">
    <property type="entry name" value="glnS"/>
    <property type="match status" value="1"/>
</dbReference>
<organism evidence="18 19">
    <name type="scientific">Nephila pilipes</name>
    <name type="common">Giant wood spider</name>
    <name type="synonym">Nephila maculata</name>
    <dbReference type="NCBI Taxonomy" id="299642"/>
    <lineage>
        <taxon>Eukaryota</taxon>
        <taxon>Metazoa</taxon>
        <taxon>Ecdysozoa</taxon>
        <taxon>Arthropoda</taxon>
        <taxon>Chelicerata</taxon>
        <taxon>Arachnida</taxon>
        <taxon>Araneae</taxon>
        <taxon>Araneomorphae</taxon>
        <taxon>Entelegynae</taxon>
        <taxon>Araneoidea</taxon>
        <taxon>Nephilidae</taxon>
        <taxon>Nephila</taxon>
    </lineage>
</organism>
<accession>A0A8X6PQ54</accession>
<dbReference type="InterPro" id="IPR020056">
    <property type="entry name" value="Rbsml_bL25/Gln-tRNA_synth_N"/>
</dbReference>
<dbReference type="InterPro" id="IPR007638">
    <property type="entry name" value="Gln-tRNA-synth_Ib_RNA-bd_2"/>
</dbReference>
<keyword evidence="3 11" id="KW-0436">Ligase</keyword>
<dbReference type="GO" id="GO:0005829">
    <property type="term" value="C:cytosol"/>
    <property type="evidence" value="ECO:0007669"/>
    <property type="project" value="TreeGrafter"/>
</dbReference>
<sequence>MDKDMNVLNKLISIGLSENKAKETAKNEKLCNQLIDIINLASKYSPKGISKSTGNLLYKIGTSIKPQIQSKTEFLVQYIAEEKLNTEVKVNAAMKYLLDHTEGKVDIKCFEVSSGVGVTVSPEEIEKVVEKVIANHKDELLEKRYSFNMGLLMAKARDELPFADGKWIKNEVDLQVLDLLGPKDSANNQKPAKNKVKEKKKEVTPSESEIPKEEEARTITSVMKKLNFHKPGENYKTDGYIITPNTMNLLKKHLEETKGQVRTRFPPEPNGILHIGHAKAVNINFGYAQAHDGICILRFDDTNPEKEEEKFFNEILEMVRWLGYEPAMITHSSDYFDQLYEYACTLIKKDLAYVCHQKQEELKGFNPPPSPWRNRPVEESLQLFQDMKHGKIGEGEATLRMKVTLEEGKQDPVAYRIKFLPHHRTGDKWCIYPTYDFTHCLCDSIENITHSLCTKEFQSRRSSYYWLCNALDIYCPVQWEYGRLNMNYTVISKRKILKLISEGILRDWDDPRLFTLTALRRRGVPHEAIQKFCVELGVTGAQSVVDPLMLEAHVRDVLNNTARRTMAVLEPLKIRISLQCKTPMLVDVPDFPADPSRGHHKVVFSDVIYIDQSDFREILPNNQYKRLTIGQPVGLRHAGYVISVTEVIKDESNKIIEVRTIGTPVAVSKRPKAFIHWVAEPITCEVRLYERLFNHKNPEDPKEVPGGFITDCNPNSLRIIKDAMVDQSMKDVQIYDKFQFERVGFFSADPDSTPENLVFNQTVTLKEDAGKE</sequence>
<name>A0A8X6PQ54_NEPPI</name>
<keyword evidence="7 11" id="KW-0030">Aminoacyl-tRNA synthetase</keyword>
<keyword evidence="5 11" id="KW-0067">ATP-binding</keyword>
<feature type="domain" description="tRNA synthetases class I (E and Q) anti-codon binding" evidence="17">
    <location>
        <begin position="674"/>
        <end position="749"/>
    </location>
</feature>
<dbReference type="GO" id="GO:0006425">
    <property type="term" value="P:glutaminyl-tRNA aminoacylation"/>
    <property type="evidence" value="ECO:0007669"/>
    <property type="project" value="InterPro"/>
</dbReference>
<dbReference type="InterPro" id="IPR020059">
    <property type="entry name" value="Glu/Gln-tRNA-synth_Ib_codon-bd"/>
</dbReference>
<gene>
    <name evidence="18" type="primary">QARS1</name>
    <name evidence="18" type="ORF">NPIL_607961</name>
</gene>
<evidence type="ECO:0000256" key="3">
    <source>
        <dbReference type="ARBA" id="ARBA00022598"/>
    </source>
</evidence>
<dbReference type="Gene3D" id="1.10.10.2420">
    <property type="match status" value="1"/>
</dbReference>
<evidence type="ECO:0000256" key="8">
    <source>
        <dbReference type="ARBA" id="ARBA00030466"/>
    </source>
</evidence>
<feature type="domain" description="Glutamyl/glutaminyl-tRNA synthetase class Ib catalytic" evidence="13">
    <location>
        <begin position="260"/>
        <end position="559"/>
    </location>
</feature>
<evidence type="ECO:0000256" key="9">
    <source>
        <dbReference type="ARBA" id="ARBA00048270"/>
    </source>
</evidence>
<dbReference type="FunFam" id="2.40.240.10:FF:000007">
    <property type="entry name" value="Glutamine--tRNA ligase"/>
    <property type="match status" value="1"/>
</dbReference>
<feature type="domain" description="Glutaminyl-tRNA synthetase class Ib non-specific RNA-binding" evidence="16">
    <location>
        <begin position="7"/>
        <end position="165"/>
    </location>
</feature>
<keyword evidence="4 11" id="KW-0547">Nucleotide-binding</keyword>
<feature type="domain" description="Glutaminyl-tRNA synthetase class Ib non-specific RNA-binding" evidence="15">
    <location>
        <begin position="168"/>
        <end position="251"/>
    </location>
</feature>
<dbReference type="FunFam" id="1.10.10.2420:FF:000001">
    <property type="entry name" value="Glutamine--tRNA ligase cytoplasmic"/>
    <property type="match status" value="1"/>
</dbReference>
<dbReference type="Proteomes" id="UP000887013">
    <property type="component" value="Unassembled WGS sequence"/>
</dbReference>
<evidence type="ECO:0000259" key="13">
    <source>
        <dbReference type="Pfam" id="PF00749"/>
    </source>
</evidence>
<evidence type="ECO:0000256" key="5">
    <source>
        <dbReference type="ARBA" id="ARBA00022840"/>
    </source>
</evidence>
<dbReference type="GO" id="GO:0004819">
    <property type="term" value="F:glutamine-tRNA ligase activity"/>
    <property type="evidence" value="ECO:0007669"/>
    <property type="project" value="UniProtKB-EC"/>
</dbReference>